<evidence type="ECO:0000313" key="1">
    <source>
        <dbReference type="EMBL" id="KOX67330.1"/>
    </source>
</evidence>
<dbReference type="EMBL" id="KQ436240">
    <property type="protein sequence ID" value="KOX67330.1"/>
    <property type="molecule type" value="Genomic_DNA"/>
</dbReference>
<accession>A0A0M8ZMI6</accession>
<name>A0A0M8ZMI6_9HYME</name>
<dbReference type="OrthoDB" id="7552879at2759"/>
<feature type="non-terminal residue" evidence="1">
    <location>
        <position position="1"/>
    </location>
</feature>
<evidence type="ECO:0000313" key="2">
    <source>
        <dbReference type="Proteomes" id="UP000053105"/>
    </source>
</evidence>
<keyword evidence="2" id="KW-1185">Reference proteome</keyword>
<proteinExistence type="predicted"/>
<reference evidence="1 2" key="1">
    <citation type="submission" date="2015-07" db="EMBL/GenBank/DDBJ databases">
        <title>The genome of Melipona quadrifasciata.</title>
        <authorList>
            <person name="Pan H."/>
            <person name="Kapheim K."/>
        </authorList>
    </citation>
    <scope>NUCLEOTIDE SEQUENCE [LARGE SCALE GENOMIC DNA]</scope>
    <source>
        <strain evidence="1">0111107301</strain>
        <tissue evidence="1">Whole body</tissue>
    </source>
</reference>
<protein>
    <submittedName>
        <fullName evidence="1">Uncharacterized protein</fullName>
    </submittedName>
</protein>
<dbReference type="Proteomes" id="UP000053105">
    <property type="component" value="Unassembled WGS sequence"/>
</dbReference>
<dbReference type="AlphaFoldDB" id="A0A0M8ZMI6"/>
<sequence length="414" mass="47935">SESCSTCSSSTEILQTTKLNIVLTSKGLQIYGTWSTEKLLKLLTDRLKQCIRMPIYNIIKAMKLGLISLSYCELHYFKEFNVEPYSLEFKEMWTTKFNDELILNLKSTGLDDMNCWNIIVHGVALQTPNILRHLTLSGIDIPGILNWQSPVNFASSKIIEFLRLIGIEENVVQLVEQYGIDEETEQMLVDLGLNAMEEKFPILEELICECSLTILEPINSCLEITQEICKTNSRTSSSFTSLPEYYQQCACQCHILAKNKTVYELTAQRNDYLRQNVMVPLSWAMAKTLEYKPSDPIHFMGYKLLQWIFSNVPKTKKDNLRELIALSTIEMDRKLVEKKRLEKEELIKNLNEDAMKNIPCDICKGYQKLYRIKKQCWKCVWRPLKKFESCEFPEICSLCEISVSDNNVLGQFNK</sequence>
<organism evidence="1 2">
    <name type="scientific">Melipona quadrifasciata</name>
    <dbReference type="NCBI Taxonomy" id="166423"/>
    <lineage>
        <taxon>Eukaryota</taxon>
        <taxon>Metazoa</taxon>
        <taxon>Ecdysozoa</taxon>
        <taxon>Arthropoda</taxon>
        <taxon>Hexapoda</taxon>
        <taxon>Insecta</taxon>
        <taxon>Pterygota</taxon>
        <taxon>Neoptera</taxon>
        <taxon>Endopterygota</taxon>
        <taxon>Hymenoptera</taxon>
        <taxon>Apocrita</taxon>
        <taxon>Aculeata</taxon>
        <taxon>Apoidea</taxon>
        <taxon>Anthophila</taxon>
        <taxon>Apidae</taxon>
        <taxon>Melipona</taxon>
    </lineage>
</organism>
<gene>
    <name evidence="1" type="ORF">WN51_08236</name>
</gene>